<dbReference type="OrthoDB" id="626665at2"/>
<evidence type="ECO:0000313" key="3">
    <source>
        <dbReference type="Proteomes" id="UP000290545"/>
    </source>
</evidence>
<dbReference type="AlphaFoldDB" id="A0A4Q1DA36"/>
<evidence type="ECO:0000256" key="1">
    <source>
        <dbReference type="SAM" id="SignalP"/>
    </source>
</evidence>
<feature type="signal peptide" evidence="1">
    <location>
        <begin position="1"/>
        <end position="19"/>
    </location>
</feature>
<dbReference type="NCBIfam" id="TIGR03519">
    <property type="entry name" value="T9SS_PorP_fam"/>
    <property type="match status" value="1"/>
</dbReference>
<gene>
    <name evidence="2" type="ORF">ESB13_05400</name>
</gene>
<evidence type="ECO:0000313" key="2">
    <source>
        <dbReference type="EMBL" id="RXK86244.1"/>
    </source>
</evidence>
<comment type="caution">
    <text evidence="2">The sequence shown here is derived from an EMBL/GenBank/DDBJ whole genome shotgun (WGS) entry which is preliminary data.</text>
</comment>
<sequence>MKRRLAIVLAMVGVIQLHAQQRPQYTQYILNSFIINPAVAGIENYWDVKMSHRHQWVGLNGSPVTTYVTVHGPLTKSDYDRPTIAGTHASGTNPRGKAYWNEYTAPPPHAGMGFSFINDRTGPMNRFSAYGTFAYHIALSPSMNISAGLSAGVQQMRLNSEKLDFGVEYPVDPILQGSGELNKLKTDFNAGIWLYSSKFFVGASSLNIVPQGIGFDGGKLTGDSIAKLKGKLLPHLFLSGGFLTFLGEDFSLLPSVLVKYVTPTPASLDLNAKLQYRDDAWVGLNYRFKEGYAVMLGMNISNNLNIGYAYDFTASKLNNVTKGTHEILIGLALGNNHDDWCPKNIW</sequence>
<feature type="chain" id="PRO_5020789932" evidence="1">
    <location>
        <begin position="20"/>
        <end position="346"/>
    </location>
</feature>
<name>A0A4Q1DA36_9BACT</name>
<keyword evidence="1" id="KW-0732">Signal</keyword>
<dbReference type="InterPro" id="IPR019861">
    <property type="entry name" value="PorP/SprF_Bacteroidetes"/>
</dbReference>
<accession>A0A4Q1DA36</accession>
<proteinExistence type="predicted"/>
<keyword evidence="3" id="KW-1185">Reference proteome</keyword>
<dbReference type="Proteomes" id="UP000290545">
    <property type="component" value="Unassembled WGS sequence"/>
</dbReference>
<dbReference type="RefSeq" id="WP_129001994.1">
    <property type="nucleotide sequence ID" value="NZ_SDHZ01000001.1"/>
</dbReference>
<reference evidence="2 3" key="1">
    <citation type="submission" date="2019-01" db="EMBL/GenBank/DDBJ databases">
        <title>Filimonas sp. strain TTM-71.</title>
        <authorList>
            <person name="Chen W.-M."/>
        </authorList>
    </citation>
    <scope>NUCLEOTIDE SEQUENCE [LARGE SCALE GENOMIC DNA]</scope>
    <source>
        <strain evidence="2 3">TTM-71</strain>
    </source>
</reference>
<dbReference type="EMBL" id="SDHZ01000001">
    <property type="protein sequence ID" value="RXK86244.1"/>
    <property type="molecule type" value="Genomic_DNA"/>
</dbReference>
<protein>
    <submittedName>
        <fullName evidence="2">Type IX secretion system membrane protein PorP/SprF</fullName>
    </submittedName>
</protein>
<dbReference type="Pfam" id="PF11751">
    <property type="entry name" value="PorP_SprF"/>
    <property type="match status" value="1"/>
</dbReference>
<organism evidence="2 3">
    <name type="scientific">Filimonas effusa</name>
    <dbReference type="NCBI Taxonomy" id="2508721"/>
    <lineage>
        <taxon>Bacteria</taxon>
        <taxon>Pseudomonadati</taxon>
        <taxon>Bacteroidota</taxon>
        <taxon>Chitinophagia</taxon>
        <taxon>Chitinophagales</taxon>
        <taxon>Chitinophagaceae</taxon>
        <taxon>Filimonas</taxon>
    </lineage>
</organism>